<reference evidence="2" key="1">
    <citation type="submission" date="2016-10" db="EMBL/GenBank/DDBJ databases">
        <authorList>
            <person name="Varghese N."/>
            <person name="Submissions S."/>
        </authorList>
    </citation>
    <scope>NUCLEOTIDE SEQUENCE [LARGE SCALE GENOMIC DNA]</scope>
    <source>
        <strain evidence="2">DSM 21580</strain>
    </source>
</reference>
<evidence type="ECO:0000313" key="2">
    <source>
        <dbReference type="Proteomes" id="UP000236738"/>
    </source>
</evidence>
<keyword evidence="2" id="KW-1185">Reference proteome</keyword>
<proteinExistence type="predicted"/>
<dbReference type="AlphaFoldDB" id="A0A1H5WJG4"/>
<sequence>MTENDLTYKIRKGIYEVSNTLGSGLLESVYEKALLIELEEQGLVVQSQVPISVSYKENDLGLGFRADILVEDKIIIEVKSVSELNPIHHKQLLNYLKLTNLHLGILVNFNTSDINKNIIRIVNGYL</sequence>
<dbReference type="Proteomes" id="UP000236738">
    <property type="component" value="Unassembled WGS sequence"/>
</dbReference>
<dbReference type="InterPro" id="IPR026350">
    <property type="entry name" value="GxxExxY"/>
</dbReference>
<evidence type="ECO:0000313" key="1">
    <source>
        <dbReference type="EMBL" id="SEF99037.1"/>
    </source>
</evidence>
<dbReference type="Pfam" id="PF13366">
    <property type="entry name" value="PDDEXK_3"/>
    <property type="match status" value="1"/>
</dbReference>
<dbReference type="OrthoDB" id="1119698at2"/>
<protein>
    <submittedName>
        <fullName evidence="1">GxxExxY protein</fullName>
    </submittedName>
</protein>
<dbReference type="NCBIfam" id="TIGR04256">
    <property type="entry name" value="GxxExxY"/>
    <property type="match status" value="1"/>
</dbReference>
<dbReference type="InterPro" id="IPR011604">
    <property type="entry name" value="PDDEXK-like_dom_sf"/>
</dbReference>
<dbReference type="Gene3D" id="3.90.320.10">
    <property type="match status" value="1"/>
</dbReference>
<dbReference type="EMBL" id="FNUS01000002">
    <property type="protein sequence ID" value="SEF99037.1"/>
    <property type="molecule type" value="Genomic_DNA"/>
</dbReference>
<accession>A0A1H5WJG4</accession>
<gene>
    <name evidence="1" type="ORF">SAMN05421847_1212</name>
</gene>
<organism evidence="1 2">
    <name type="scientific">Halpernia humi</name>
    <dbReference type="NCBI Taxonomy" id="493375"/>
    <lineage>
        <taxon>Bacteria</taxon>
        <taxon>Pseudomonadati</taxon>
        <taxon>Bacteroidota</taxon>
        <taxon>Flavobacteriia</taxon>
        <taxon>Flavobacteriales</taxon>
        <taxon>Weeksellaceae</taxon>
        <taxon>Chryseobacterium group</taxon>
        <taxon>Halpernia</taxon>
    </lineage>
</organism>
<dbReference type="RefSeq" id="WP_103913207.1">
    <property type="nucleotide sequence ID" value="NZ_FNUS01000002.1"/>
</dbReference>
<name>A0A1H5WJG4_9FLAO</name>